<reference evidence="3" key="1">
    <citation type="submission" date="2021-06" db="EMBL/GenBank/DDBJ databases">
        <authorList>
            <person name="Kallberg Y."/>
            <person name="Tangrot J."/>
            <person name="Rosling A."/>
        </authorList>
    </citation>
    <scope>NUCLEOTIDE SEQUENCE</scope>
    <source>
        <strain evidence="3">IA702</strain>
    </source>
</reference>
<feature type="domain" description="HTH myb-type" evidence="2">
    <location>
        <begin position="1"/>
        <end position="41"/>
    </location>
</feature>
<dbReference type="Gene3D" id="1.10.10.60">
    <property type="entry name" value="Homeodomain-like"/>
    <property type="match status" value="2"/>
</dbReference>
<organism evidence="3 4">
    <name type="scientific">Paraglomus occultum</name>
    <dbReference type="NCBI Taxonomy" id="144539"/>
    <lineage>
        <taxon>Eukaryota</taxon>
        <taxon>Fungi</taxon>
        <taxon>Fungi incertae sedis</taxon>
        <taxon>Mucoromycota</taxon>
        <taxon>Glomeromycotina</taxon>
        <taxon>Glomeromycetes</taxon>
        <taxon>Paraglomerales</taxon>
        <taxon>Paraglomeraceae</taxon>
        <taxon>Paraglomus</taxon>
    </lineage>
</organism>
<feature type="domain" description="HTH myb-type" evidence="2">
    <location>
        <begin position="48"/>
        <end position="101"/>
    </location>
</feature>
<dbReference type="Pfam" id="PF00249">
    <property type="entry name" value="Myb_DNA-binding"/>
    <property type="match status" value="2"/>
</dbReference>
<dbReference type="SUPFAM" id="SSF46689">
    <property type="entry name" value="Homeodomain-like"/>
    <property type="match status" value="1"/>
</dbReference>
<dbReference type="AlphaFoldDB" id="A0A9N8YV06"/>
<evidence type="ECO:0000259" key="1">
    <source>
        <dbReference type="PROSITE" id="PS50090"/>
    </source>
</evidence>
<dbReference type="OrthoDB" id="2143914at2759"/>
<feature type="domain" description="Myb-like" evidence="1">
    <location>
        <begin position="47"/>
        <end position="97"/>
    </location>
</feature>
<proteinExistence type="predicted"/>
<dbReference type="PROSITE" id="PS50090">
    <property type="entry name" value="MYB_LIKE"/>
    <property type="match status" value="2"/>
</dbReference>
<accession>A0A9N8YV06</accession>
<dbReference type="InterPro" id="IPR050560">
    <property type="entry name" value="MYB_TF"/>
</dbReference>
<feature type="domain" description="Myb-like" evidence="1">
    <location>
        <begin position="1"/>
        <end position="46"/>
    </location>
</feature>
<dbReference type="GO" id="GO:0000978">
    <property type="term" value="F:RNA polymerase II cis-regulatory region sequence-specific DNA binding"/>
    <property type="evidence" value="ECO:0007669"/>
    <property type="project" value="TreeGrafter"/>
</dbReference>
<dbReference type="SMART" id="SM00717">
    <property type="entry name" value="SANT"/>
    <property type="match status" value="2"/>
</dbReference>
<protein>
    <submittedName>
        <fullName evidence="3">9238_t:CDS:1</fullName>
    </submittedName>
</protein>
<sequence length="111" mass="13240">MRWTSQEDKELLKHYETHGPQWQKISCMSKPHRSPKSVRQRYLFHLCPGINTKPLTIAERQKIITLSKEYGHQWSKIAKALEGRTSLQVKNFWHNSHRNQPEKMSIDYIVN</sequence>
<dbReference type="GO" id="GO:0000981">
    <property type="term" value="F:DNA-binding transcription factor activity, RNA polymerase II-specific"/>
    <property type="evidence" value="ECO:0007669"/>
    <property type="project" value="TreeGrafter"/>
</dbReference>
<comment type="caution">
    <text evidence="3">The sequence shown here is derived from an EMBL/GenBank/DDBJ whole genome shotgun (WGS) entry which is preliminary data.</text>
</comment>
<dbReference type="InterPro" id="IPR009057">
    <property type="entry name" value="Homeodomain-like_sf"/>
</dbReference>
<evidence type="ECO:0000313" key="3">
    <source>
        <dbReference type="EMBL" id="CAG8454359.1"/>
    </source>
</evidence>
<name>A0A9N8YV06_9GLOM</name>
<dbReference type="PANTHER" id="PTHR45614">
    <property type="entry name" value="MYB PROTEIN-RELATED"/>
    <property type="match status" value="1"/>
</dbReference>
<gene>
    <name evidence="3" type="ORF">POCULU_LOCUS207</name>
</gene>
<dbReference type="EMBL" id="CAJVPJ010000010">
    <property type="protein sequence ID" value="CAG8454359.1"/>
    <property type="molecule type" value="Genomic_DNA"/>
</dbReference>
<evidence type="ECO:0000313" key="4">
    <source>
        <dbReference type="Proteomes" id="UP000789572"/>
    </source>
</evidence>
<dbReference type="PROSITE" id="PS51294">
    <property type="entry name" value="HTH_MYB"/>
    <property type="match status" value="2"/>
</dbReference>
<dbReference type="GO" id="GO:0005634">
    <property type="term" value="C:nucleus"/>
    <property type="evidence" value="ECO:0007669"/>
    <property type="project" value="TreeGrafter"/>
</dbReference>
<dbReference type="CDD" id="cd00167">
    <property type="entry name" value="SANT"/>
    <property type="match status" value="2"/>
</dbReference>
<dbReference type="InterPro" id="IPR001005">
    <property type="entry name" value="SANT/Myb"/>
</dbReference>
<dbReference type="Proteomes" id="UP000789572">
    <property type="component" value="Unassembled WGS sequence"/>
</dbReference>
<dbReference type="InterPro" id="IPR017930">
    <property type="entry name" value="Myb_dom"/>
</dbReference>
<keyword evidence="4" id="KW-1185">Reference proteome</keyword>
<evidence type="ECO:0000259" key="2">
    <source>
        <dbReference type="PROSITE" id="PS51294"/>
    </source>
</evidence>